<dbReference type="SUPFAM" id="SSF51206">
    <property type="entry name" value="cAMP-binding domain-like"/>
    <property type="match status" value="1"/>
</dbReference>
<dbReference type="GO" id="GO:0003700">
    <property type="term" value="F:DNA-binding transcription factor activity"/>
    <property type="evidence" value="ECO:0007669"/>
    <property type="project" value="TreeGrafter"/>
</dbReference>
<dbReference type="InterPro" id="IPR036390">
    <property type="entry name" value="WH_DNA-bd_sf"/>
</dbReference>
<dbReference type="PANTHER" id="PTHR24567:SF74">
    <property type="entry name" value="HTH-TYPE TRANSCRIPTIONAL REGULATOR ARCR"/>
    <property type="match status" value="1"/>
</dbReference>
<dbReference type="PRINTS" id="PR00034">
    <property type="entry name" value="HTHCRP"/>
</dbReference>
<dbReference type="GO" id="GO:0005829">
    <property type="term" value="C:cytosol"/>
    <property type="evidence" value="ECO:0007669"/>
    <property type="project" value="TreeGrafter"/>
</dbReference>
<sequence length="228" mass="24603">MSSDVLGAVMGEIRAEALALLRERSVTCRFPKGATLYSQSDPADCIFVIEQGCVIVERMSASGDVTSYRIALRGDVLGHRSYFAGEHRSTAPRCITDTVAVKVPAAALAEAMSRDPGIGLRFARALARDDGPKLGAMLRGNRTLGIVRLACLLHYLHARLAGEPAVGTGGDMPFTQNDLANMLGLRYETVSRLIHQLQDRAVIDVASSPRRIVIKDHAALLEIIGDEH</sequence>
<dbReference type="PANTHER" id="PTHR24567">
    <property type="entry name" value="CRP FAMILY TRANSCRIPTIONAL REGULATORY PROTEIN"/>
    <property type="match status" value="1"/>
</dbReference>
<evidence type="ECO:0000259" key="4">
    <source>
        <dbReference type="PROSITE" id="PS50042"/>
    </source>
</evidence>
<name>A0A8J7SFY4_9RHOB</name>
<dbReference type="Gene3D" id="1.10.10.10">
    <property type="entry name" value="Winged helix-like DNA-binding domain superfamily/Winged helix DNA-binding domain"/>
    <property type="match status" value="1"/>
</dbReference>
<evidence type="ECO:0000313" key="7">
    <source>
        <dbReference type="Proteomes" id="UP000655420"/>
    </source>
</evidence>
<dbReference type="AlphaFoldDB" id="A0A8J7SFY4"/>
<dbReference type="EMBL" id="JAEHHL010000009">
    <property type="protein sequence ID" value="MBK0400456.1"/>
    <property type="molecule type" value="Genomic_DNA"/>
</dbReference>
<evidence type="ECO:0000256" key="3">
    <source>
        <dbReference type="ARBA" id="ARBA00023163"/>
    </source>
</evidence>
<accession>A0A8J7SFY4</accession>
<keyword evidence="2" id="KW-0238">DNA-binding</keyword>
<keyword evidence="3" id="KW-0804">Transcription</keyword>
<gene>
    <name evidence="6" type="ORF">H0I76_14745</name>
</gene>
<feature type="domain" description="HTH crp-type" evidence="5">
    <location>
        <begin position="142"/>
        <end position="218"/>
    </location>
</feature>
<evidence type="ECO:0000256" key="2">
    <source>
        <dbReference type="ARBA" id="ARBA00023125"/>
    </source>
</evidence>
<dbReference type="Pfam" id="PF00027">
    <property type="entry name" value="cNMP_binding"/>
    <property type="match status" value="1"/>
</dbReference>
<keyword evidence="1" id="KW-0805">Transcription regulation</keyword>
<dbReference type="SUPFAM" id="SSF46785">
    <property type="entry name" value="Winged helix' DNA-binding domain"/>
    <property type="match status" value="1"/>
</dbReference>
<dbReference type="InterPro" id="IPR012318">
    <property type="entry name" value="HTH_CRP"/>
</dbReference>
<protein>
    <submittedName>
        <fullName evidence="6">Crp/Fnr family transcriptional regulator</fullName>
    </submittedName>
</protein>
<dbReference type="PROSITE" id="PS50042">
    <property type="entry name" value="CNMP_BINDING_3"/>
    <property type="match status" value="1"/>
</dbReference>
<dbReference type="Pfam" id="PF13545">
    <property type="entry name" value="HTH_Crp_2"/>
    <property type="match status" value="1"/>
</dbReference>
<dbReference type="InterPro" id="IPR000595">
    <property type="entry name" value="cNMP-bd_dom"/>
</dbReference>
<dbReference type="InterPro" id="IPR014710">
    <property type="entry name" value="RmlC-like_jellyroll"/>
</dbReference>
<comment type="caution">
    <text evidence="6">The sequence shown here is derived from an EMBL/GenBank/DDBJ whole genome shotgun (WGS) entry which is preliminary data.</text>
</comment>
<dbReference type="SMART" id="SM00100">
    <property type="entry name" value="cNMP"/>
    <property type="match status" value="1"/>
</dbReference>
<reference evidence="6" key="1">
    <citation type="submission" date="2020-12" db="EMBL/GenBank/DDBJ databases">
        <title>Bacterial taxonomy.</title>
        <authorList>
            <person name="Pan X."/>
        </authorList>
    </citation>
    <scope>NUCLEOTIDE SEQUENCE</scope>
    <source>
        <strain evidence="6">M0105</strain>
    </source>
</reference>
<dbReference type="InterPro" id="IPR036388">
    <property type="entry name" value="WH-like_DNA-bd_sf"/>
</dbReference>
<organism evidence="6 7">
    <name type="scientific">Thermohalobaculum xanthum</name>
    <dbReference type="NCBI Taxonomy" id="2753746"/>
    <lineage>
        <taxon>Bacteria</taxon>
        <taxon>Pseudomonadati</taxon>
        <taxon>Pseudomonadota</taxon>
        <taxon>Alphaproteobacteria</taxon>
        <taxon>Rhodobacterales</taxon>
        <taxon>Paracoccaceae</taxon>
        <taxon>Thermohalobaculum</taxon>
    </lineage>
</organism>
<dbReference type="Proteomes" id="UP000655420">
    <property type="component" value="Unassembled WGS sequence"/>
</dbReference>
<evidence type="ECO:0000313" key="6">
    <source>
        <dbReference type="EMBL" id="MBK0400456.1"/>
    </source>
</evidence>
<proteinExistence type="predicted"/>
<dbReference type="CDD" id="cd00038">
    <property type="entry name" value="CAP_ED"/>
    <property type="match status" value="1"/>
</dbReference>
<keyword evidence="7" id="KW-1185">Reference proteome</keyword>
<feature type="domain" description="Cyclic nucleotide-binding" evidence="4">
    <location>
        <begin position="5"/>
        <end position="90"/>
    </location>
</feature>
<dbReference type="InterPro" id="IPR018490">
    <property type="entry name" value="cNMP-bd_dom_sf"/>
</dbReference>
<dbReference type="Gene3D" id="2.60.120.10">
    <property type="entry name" value="Jelly Rolls"/>
    <property type="match status" value="1"/>
</dbReference>
<dbReference type="PROSITE" id="PS51063">
    <property type="entry name" value="HTH_CRP_2"/>
    <property type="match status" value="1"/>
</dbReference>
<dbReference type="GO" id="GO:0003677">
    <property type="term" value="F:DNA binding"/>
    <property type="evidence" value="ECO:0007669"/>
    <property type="project" value="UniProtKB-KW"/>
</dbReference>
<evidence type="ECO:0000256" key="1">
    <source>
        <dbReference type="ARBA" id="ARBA00023015"/>
    </source>
</evidence>
<dbReference type="InterPro" id="IPR050397">
    <property type="entry name" value="Env_Response_Regulators"/>
</dbReference>
<evidence type="ECO:0000259" key="5">
    <source>
        <dbReference type="PROSITE" id="PS51063"/>
    </source>
</evidence>
<dbReference type="RefSeq" id="WP_200611299.1">
    <property type="nucleotide sequence ID" value="NZ_JAEHHL010000009.1"/>
</dbReference>
<dbReference type="SMART" id="SM00419">
    <property type="entry name" value="HTH_CRP"/>
    <property type="match status" value="1"/>
</dbReference>